<reference evidence="2 3" key="1">
    <citation type="journal article" date="2019" name="Int. J. Syst. Evol. Microbiol.">
        <title>The Global Catalogue of Microorganisms (GCM) 10K type strain sequencing project: providing services to taxonomists for standard genome sequencing and annotation.</title>
        <authorList>
            <consortium name="The Broad Institute Genomics Platform"/>
            <consortium name="The Broad Institute Genome Sequencing Center for Infectious Disease"/>
            <person name="Wu L."/>
            <person name="Ma J."/>
        </authorList>
    </citation>
    <scope>NUCLEOTIDE SEQUENCE [LARGE SCALE GENOMIC DNA]</scope>
    <source>
        <strain evidence="2 3">LMG 29247</strain>
    </source>
</reference>
<accession>A0ABD5SX59</accession>
<comment type="caution">
    <text evidence="2">The sequence shown here is derived from an EMBL/GenBank/DDBJ whole genome shotgun (WGS) entry which is preliminary data.</text>
</comment>
<organism evidence="2 3">
    <name type="scientific">Natrinema soli</name>
    <dbReference type="NCBI Taxonomy" id="1930624"/>
    <lineage>
        <taxon>Archaea</taxon>
        <taxon>Methanobacteriati</taxon>
        <taxon>Methanobacteriota</taxon>
        <taxon>Stenosarchaea group</taxon>
        <taxon>Halobacteria</taxon>
        <taxon>Halobacteriales</taxon>
        <taxon>Natrialbaceae</taxon>
        <taxon>Natrinema</taxon>
    </lineage>
</organism>
<keyword evidence="1" id="KW-1133">Transmembrane helix</keyword>
<dbReference type="Proteomes" id="UP001596383">
    <property type="component" value="Unassembled WGS sequence"/>
</dbReference>
<feature type="transmembrane region" description="Helical" evidence="1">
    <location>
        <begin position="12"/>
        <end position="30"/>
    </location>
</feature>
<protein>
    <submittedName>
        <fullName evidence="2">Uncharacterized protein</fullName>
    </submittedName>
</protein>
<keyword evidence="1" id="KW-0812">Transmembrane</keyword>
<evidence type="ECO:0000313" key="3">
    <source>
        <dbReference type="Proteomes" id="UP001596383"/>
    </source>
</evidence>
<proteinExistence type="predicted"/>
<dbReference type="EMBL" id="JBHSWV010000432">
    <property type="protein sequence ID" value="MFC6767816.1"/>
    <property type="molecule type" value="Genomic_DNA"/>
</dbReference>
<evidence type="ECO:0000256" key="1">
    <source>
        <dbReference type="SAM" id="Phobius"/>
    </source>
</evidence>
<keyword evidence="3" id="KW-1185">Reference proteome</keyword>
<gene>
    <name evidence="2" type="ORF">ACFQE6_23320</name>
</gene>
<keyword evidence="1" id="KW-0472">Membrane</keyword>
<evidence type="ECO:0000313" key="2">
    <source>
        <dbReference type="EMBL" id="MFC6767816.1"/>
    </source>
</evidence>
<name>A0ABD5SX59_9EURY</name>
<dbReference type="RefSeq" id="WP_273740675.1">
    <property type="nucleotide sequence ID" value="NZ_JAQIVI010000432.1"/>
</dbReference>
<sequence>MSIGALDLSTILILFGWIPFWWAVALISLYRMNQNGKKAREDPTEVDSI</sequence>
<dbReference type="AlphaFoldDB" id="A0ABD5SX59"/>